<name>A0A3N4Q973_9BACT</name>
<dbReference type="InterPro" id="IPR019109">
    <property type="entry name" value="MamF_MmsF"/>
</dbReference>
<feature type="transmembrane region" description="Helical" evidence="5">
    <location>
        <begin position="67"/>
        <end position="86"/>
    </location>
</feature>
<accession>A0A3N4Q973</accession>
<feature type="transmembrane region" description="Helical" evidence="5">
    <location>
        <begin position="6"/>
        <end position="24"/>
    </location>
</feature>
<keyword evidence="7" id="KW-1185">Reference proteome</keyword>
<comment type="subcellular location">
    <subcellularLocation>
        <location evidence="1">Membrane</location>
        <topology evidence="1">Multi-pass membrane protein</topology>
    </subcellularLocation>
</comment>
<dbReference type="EMBL" id="RPDH01000001">
    <property type="protein sequence ID" value="RPE12597.1"/>
    <property type="molecule type" value="Genomic_DNA"/>
</dbReference>
<sequence>MDRKTIAVISYLSIIGWVIAYFQYKDKKQDPFVAYHLKQALGIAIISILLGVAINVVVSIVPALSVVAYANVIILVLWVLGIINALNGLKKPVPVVGPVFEHKFAFLNPGA</sequence>
<dbReference type="RefSeq" id="WP_123845108.1">
    <property type="nucleotide sequence ID" value="NZ_RPDH01000001.1"/>
</dbReference>
<comment type="caution">
    <text evidence="6">The sequence shown here is derived from an EMBL/GenBank/DDBJ whole genome shotgun (WGS) entry which is preliminary data.</text>
</comment>
<organism evidence="6 7">
    <name type="scientific">Chitinophaga lutea</name>
    <dbReference type="NCBI Taxonomy" id="2488634"/>
    <lineage>
        <taxon>Bacteria</taxon>
        <taxon>Pseudomonadati</taxon>
        <taxon>Bacteroidota</taxon>
        <taxon>Chitinophagia</taxon>
        <taxon>Chitinophagales</taxon>
        <taxon>Chitinophagaceae</taxon>
        <taxon>Chitinophaga</taxon>
    </lineage>
</organism>
<dbReference type="Proteomes" id="UP000278351">
    <property type="component" value="Unassembled WGS sequence"/>
</dbReference>
<evidence type="ECO:0000313" key="6">
    <source>
        <dbReference type="EMBL" id="RPE12597.1"/>
    </source>
</evidence>
<evidence type="ECO:0000256" key="1">
    <source>
        <dbReference type="ARBA" id="ARBA00004141"/>
    </source>
</evidence>
<dbReference type="AlphaFoldDB" id="A0A3N4Q973"/>
<protein>
    <submittedName>
        <fullName evidence="6">DUF4870 domain-containing protein</fullName>
    </submittedName>
</protein>
<feature type="transmembrane region" description="Helical" evidence="5">
    <location>
        <begin position="40"/>
        <end position="61"/>
    </location>
</feature>
<gene>
    <name evidence="6" type="ORF">EGT74_03335</name>
</gene>
<dbReference type="OrthoDB" id="6400719at2"/>
<evidence type="ECO:0000256" key="3">
    <source>
        <dbReference type="ARBA" id="ARBA00022989"/>
    </source>
</evidence>
<proteinExistence type="predicted"/>
<keyword evidence="2 5" id="KW-0812">Transmembrane</keyword>
<evidence type="ECO:0000256" key="5">
    <source>
        <dbReference type="SAM" id="Phobius"/>
    </source>
</evidence>
<keyword evidence="3 5" id="KW-1133">Transmembrane helix</keyword>
<dbReference type="Pfam" id="PF09685">
    <property type="entry name" value="MamF_MmsF"/>
    <property type="match status" value="1"/>
</dbReference>
<keyword evidence="4 5" id="KW-0472">Membrane</keyword>
<evidence type="ECO:0000313" key="7">
    <source>
        <dbReference type="Proteomes" id="UP000278351"/>
    </source>
</evidence>
<evidence type="ECO:0000256" key="2">
    <source>
        <dbReference type="ARBA" id="ARBA00022692"/>
    </source>
</evidence>
<evidence type="ECO:0000256" key="4">
    <source>
        <dbReference type="ARBA" id="ARBA00023136"/>
    </source>
</evidence>
<reference evidence="6 7" key="1">
    <citation type="submission" date="2018-11" db="EMBL/GenBank/DDBJ databases">
        <title>Chitinophaga lutea sp.nov., isolate from arsenic contaminated soil.</title>
        <authorList>
            <person name="Zong Y."/>
        </authorList>
    </citation>
    <scope>NUCLEOTIDE SEQUENCE [LARGE SCALE GENOMIC DNA]</scope>
    <source>
        <strain evidence="6 7">ZY74</strain>
    </source>
</reference>